<sequence>MFDQLADELHKNAIDKGFWPPEEDVDDIFIAKQCMMIVSEVTEVMEAIRKDKGEEEITKEFADILIRTLDLYAGVVNAGYTRLSLDNALIEKVEFNKTRPEKHGVRF</sequence>
<dbReference type="SUPFAM" id="SSF101386">
    <property type="entry name" value="all-alpha NTP pyrophosphatases"/>
    <property type="match status" value="1"/>
</dbReference>
<keyword evidence="2" id="KW-0378">Hydrolase</keyword>
<dbReference type="Gene3D" id="1.10.287.1080">
    <property type="entry name" value="MazG-like"/>
    <property type="match status" value="1"/>
</dbReference>
<organism evidence="2">
    <name type="scientific">uncultured Caudovirales phage</name>
    <dbReference type="NCBI Taxonomy" id="2100421"/>
    <lineage>
        <taxon>Viruses</taxon>
        <taxon>Duplodnaviria</taxon>
        <taxon>Heunggongvirae</taxon>
        <taxon>Uroviricota</taxon>
        <taxon>Caudoviricetes</taxon>
        <taxon>Peduoviridae</taxon>
        <taxon>Maltschvirus</taxon>
        <taxon>Maltschvirus maltsch</taxon>
    </lineage>
</organism>
<proteinExistence type="predicted"/>
<accession>A0A6J5NF34</accession>
<feature type="domain" description="NTP pyrophosphohydrolase MazG-like" evidence="1">
    <location>
        <begin position="36"/>
        <end position="69"/>
    </location>
</feature>
<dbReference type="GO" id="GO:0016787">
    <property type="term" value="F:hydrolase activity"/>
    <property type="evidence" value="ECO:0007669"/>
    <property type="project" value="UniProtKB-KW"/>
</dbReference>
<dbReference type="InterPro" id="IPR004518">
    <property type="entry name" value="MazG-like_dom"/>
</dbReference>
<evidence type="ECO:0000259" key="1">
    <source>
        <dbReference type="Pfam" id="PF03819"/>
    </source>
</evidence>
<name>A0A6J5NF34_9CAUD</name>
<evidence type="ECO:0000313" key="2">
    <source>
        <dbReference type="EMBL" id="CAB4157292.1"/>
    </source>
</evidence>
<dbReference type="EMBL" id="LR796651">
    <property type="protein sequence ID" value="CAB4157292.1"/>
    <property type="molecule type" value="Genomic_DNA"/>
</dbReference>
<gene>
    <name evidence="2" type="ORF">UFOVP694_14</name>
</gene>
<reference evidence="2" key="1">
    <citation type="submission" date="2020-04" db="EMBL/GenBank/DDBJ databases">
        <authorList>
            <person name="Chiriac C."/>
            <person name="Salcher M."/>
            <person name="Ghai R."/>
            <person name="Kavagutti S V."/>
        </authorList>
    </citation>
    <scope>NUCLEOTIDE SEQUENCE</scope>
</reference>
<protein>
    <submittedName>
        <fullName evidence="2">NTP pyrophosphohydrolase MazG, putative catalytic core</fullName>
    </submittedName>
</protein>
<dbReference type="Pfam" id="PF03819">
    <property type="entry name" value="MazG"/>
    <property type="match status" value="1"/>
</dbReference>